<gene>
    <name evidence="1" type="ORF">DOZ80_08895</name>
</gene>
<sequence>MAIEDTKALQMVRTQAQAQELLDEGWQLLGLFDRRDGNDQYAEYHLGKAAEPNSSGGMFLPARMRD</sequence>
<evidence type="ECO:0008006" key="3">
    <source>
        <dbReference type="Google" id="ProtNLM"/>
    </source>
</evidence>
<dbReference type="EMBL" id="QLIN01000002">
    <property type="protein sequence ID" value="RAI71936.1"/>
    <property type="molecule type" value="Genomic_DNA"/>
</dbReference>
<accession>A0A327NCR9</accession>
<dbReference type="RefSeq" id="WP_111281951.1">
    <property type="nucleotide sequence ID" value="NZ_QLIN01000002.1"/>
</dbReference>
<dbReference type="AlphaFoldDB" id="A0A327NCR9"/>
<organism evidence="1 2">
    <name type="scientific">Pseudomonas fluorescens</name>
    <dbReference type="NCBI Taxonomy" id="294"/>
    <lineage>
        <taxon>Bacteria</taxon>
        <taxon>Pseudomonadati</taxon>
        <taxon>Pseudomonadota</taxon>
        <taxon>Gammaproteobacteria</taxon>
        <taxon>Pseudomonadales</taxon>
        <taxon>Pseudomonadaceae</taxon>
        <taxon>Pseudomonas</taxon>
    </lineage>
</organism>
<dbReference type="Proteomes" id="UP000249493">
    <property type="component" value="Unassembled WGS sequence"/>
</dbReference>
<evidence type="ECO:0000313" key="2">
    <source>
        <dbReference type="Proteomes" id="UP000249493"/>
    </source>
</evidence>
<comment type="caution">
    <text evidence="1">The sequence shown here is derived from an EMBL/GenBank/DDBJ whole genome shotgun (WGS) entry which is preliminary data.</text>
</comment>
<protein>
    <recommendedName>
        <fullName evidence="3">DUF1737 domain-containing protein</fullName>
    </recommendedName>
</protein>
<name>A0A327NCR9_PSEFL</name>
<proteinExistence type="predicted"/>
<evidence type="ECO:0000313" key="1">
    <source>
        <dbReference type="EMBL" id="RAI71936.1"/>
    </source>
</evidence>
<reference evidence="1 2" key="1">
    <citation type="submission" date="2018-06" db="EMBL/GenBank/DDBJ databases">
        <authorList>
            <person name="Zhirakovskaya E."/>
        </authorList>
    </citation>
    <scope>NUCLEOTIDE SEQUENCE [LARGE SCALE GENOMIC DNA]</scope>
    <source>
        <strain evidence="1 2">LY3</strain>
    </source>
</reference>